<reference evidence="3 4" key="1">
    <citation type="journal article" date="2018" name="Antonie Van Leeuwenhoek">
        <title>Larkinella terrae sp. nov., isolated from soil on Jeju Island, South Korea.</title>
        <authorList>
            <person name="Ten L.N."/>
            <person name="Jeon J."/>
            <person name="Park S.J."/>
            <person name="Park S."/>
            <person name="Lee S.Y."/>
            <person name="Kim M.K."/>
            <person name="Jung H.Y."/>
        </authorList>
    </citation>
    <scope>NUCLEOTIDE SEQUENCE [LARGE SCALE GENOMIC DNA]</scope>
    <source>
        <strain evidence="3 4">KCTC 52001</strain>
    </source>
</reference>
<name>A0A7K0EWA7_9BACT</name>
<organism evidence="3 4">
    <name type="scientific">Larkinella terrae</name>
    <dbReference type="NCBI Taxonomy" id="2025311"/>
    <lineage>
        <taxon>Bacteria</taxon>
        <taxon>Pseudomonadati</taxon>
        <taxon>Bacteroidota</taxon>
        <taxon>Cytophagia</taxon>
        <taxon>Cytophagales</taxon>
        <taxon>Spirosomataceae</taxon>
        <taxon>Larkinella</taxon>
    </lineage>
</organism>
<evidence type="ECO:0000259" key="1">
    <source>
        <dbReference type="PROSITE" id="PS51186"/>
    </source>
</evidence>
<dbReference type="InterPro" id="IPR000182">
    <property type="entry name" value="GNAT_dom"/>
</dbReference>
<dbReference type="PANTHER" id="PTHR31435">
    <property type="entry name" value="PROTEIN NATD1"/>
    <property type="match status" value="1"/>
</dbReference>
<accession>A0A7K0EWA7</accession>
<dbReference type="OrthoDB" id="9793389at2"/>
<dbReference type="InterPro" id="IPR031165">
    <property type="entry name" value="GNAT_YJDJ"/>
</dbReference>
<keyword evidence="4" id="KW-1185">Reference proteome</keyword>
<dbReference type="PROSITE" id="PS51729">
    <property type="entry name" value="GNAT_YJDJ"/>
    <property type="match status" value="1"/>
</dbReference>
<dbReference type="Proteomes" id="UP000441754">
    <property type="component" value="Unassembled WGS sequence"/>
</dbReference>
<dbReference type="RefSeq" id="WP_154179188.1">
    <property type="nucleotide sequence ID" value="NZ_WJXZ01000020.1"/>
</dbReference>
<evidence type="ECO:0000313" key="3">
    <source>
        <dbReference type="EMBL" id="MRS65816.1"/>
    </source>
</evidence>
<sequence length="101" mass="11536">MSEIKLELNQKGHGAFNLYESGVKIGEMAISVSDGNLAVYHTEVDPDMEGKGYAKQLLDTMAAYAREHHLKVIPLCPYVNVQFKRHPKDYEDIWNKEEEVL</sequence>
<dbReference type="CDD" id="cd04301">
    <property type="entry name" value="NAT_SF"/>
    <property type="match status" value="1"/>
</dbReference>
<dbReference type="Gene3D" id="3.40.630.30">
    <property type="match status" value="1"/>
</dbReference>
<proteinExistence type="predicted"/>
<dbReference type="GO" id="GO:0016747">
    <property type="term" value="F:acyltransferase activity, transferring groups other than amino-acyl groups"/>
    <property type="evidence" value="ECO:0007669"/>
    <property type="project" value="InterPro"/>
</dbReference>
<keyword evidence="3" id="KW-0808">Transferase</keyword>
<dbReference type="AlphaFoldDB" id="A0A7K0EWA7"/>
<dbReference type="PROSITE" id="PS51186">
    <property type="entry name" value="GNAT"/>
    <property type="match status" value="1"/>
</dbReference>
<dbReference type="Pfam" id="PF14542">
    <property type="entry name" value="Acetyltransf_CG"/>
    <property type="match status" value="1"/>
</dbReference>
<dbReference type="InterPro" id="IPR016181">
    <property type="entry name" value="Acyl_CoA_acyltransferase"/>
</dbReference>
<evidence type="ECO:0000313" key="4">
    <source>
        <dbReference type="Proteomes" id="UP000441754"/>
    </source>
</evidence>
<dbReference type="EMBL" id="WJXZ01000020">
    <property type="protein sequence ID" value="MRS65816.1"/>
    <property type="molecule type" value="Genomic_DNA"/>
</dbReference>
<evidence type="ECO:0000259" key="2">
    <source>
        <dbReference type="PROSITE" id="PS51729"/>
    </source>
</evidence>
<feature type="domain" description="N-acetyltransferase" evidence="2">
    <location>
        <begin position="8"/>
        <end position="95"/>
    </location>
</feature>
<gene>
    <name evidence="3" type="ORF">GJJ30_31320</name>
</gene>
<protein>
    <submittedName>
        <fullName evidence="3">GNAT family N-acetyltransferase</fullName>
    </submittedName>
</protein>
<dbReference type="PANTHER" id="PTHR31435:SF9">
    <property type="entry name" value="PROTEIN NATD1"/>
    <property type="match status" value="1"/>
</dbReference>
<comment type="caution">
    <text evidence="3">The sequence shown here is derived from an EMBL/GenBank/DDBJ whole genome shotgun (WGS) entry which is preliminary data.</text>
</comment>
<feature type="domain" description="N-acetyltransferase" evidence="1">
    <location>
        <begin position="1"/>
        <end position="101"/>
    </location>
</feature>
<dbReference type="InterPro" id="IPR045057">
    <property type="entry name" value="Gcn5-rel_NAT"/>
</dbReference>
<dbReference type="SUPFAM" id="SSF55729">
    <property type="entry name" value="Acyl-CoA N-acyltransferases (Nat)"/>
    <property type="match status" value="1"/>
</dbReference>